<dbReference type="PANTHER" id="PTHR46428">
    <property type="entry name" value="KELCH DOMAIN-CONTAINING PROTEIN 10"/>
    <property type="match status" value="1"/>
</dbReference>
<organism evidence="3">
    <name type="scientific">Fopius arisanus</name>
    <dbReference type="NCBI Taxonomy" id="64838"/>
    <lineage>
        <taxon>Eukaryota</taxon>
        <taxon>Metazoa</taxon>
        <taxon>Ecdysozoa</taxon>
        <taxon>Arthropoda</taxon>
        <taxon>Hexapoda</taxon>
        <taxon>Insecta</taxon>
        <taxon>Pterygota</taxon>
        <taxon>Neoptera</taxon>
        <taxon>Endopterygota</taxon>
        <taxon>Hymenoptera</taxon>
        <taxon>Apocrita</taxon>
        <taxon>Ichneumonoidea</taxon>
        <taxon>Braconidae</taxon>
        <taxon>Opiinae</taxon>
        <taxon>Fopius</taxon>
    </lineage>
</organism>
<evidence type="ECO:0000313" key="3">
    <source>
        <dbReference type="EMBL" id="JAG75184.1"/>
    </source>
</evidence>
<dbReference type="CTD" id="37121"/>
<dbReference type="EMBL" id="GBYB01005417">
    <property type="protein sequence ID" value="JAG75184.1"/>
    <property type="molecule type" value="Transcribed_RNA"/>
</dbReference>
<evidence type="ECO:0000256" key="1">
    <source>
        <dbReference type="ARBA" id="ARBA00022441"/>
    </source>
</evidence>
<protein>
    <submittedName>
        <fullName evidence="5">Kelch domain-containing protein 10 homolog</fullName>
    </submittedName>
    <submittedName>
        <fullName evidence="3">Klhdc10 protein</fullName>
    </submittedName>
</protein>
<evidence type="ECO:0000313" key="4">
    <source>
        <dbReference type="Proteomes" id="UP000694866"/>
    </source>
</evidence>
<keyword evidence="1" id="KW-0880">Kelch repeat</keyword>
<dbReference type="Pfam" id="PF24681">
    <property type="entry name" value="Kelch_KLHDC2_KLHL20_DRC7"/>
    <property type="match status" value="1"/>
</dbReference>
<sequence length="394" mass="44788">MYIFKPFRFEIVEPFPTTKRPRARSGHRIVCDDKYMYSIGGFNPCVPEHDAEMSEDEVWKTSRPLFKELWRFNLSTKKWQRYPGQIYLPIELASTAVLLFRHKLIFYGGTAVPFGESCSNKLYVCDLEGLDGSVCQLPAVGSLPDPQYGQALVKTKNFIYTVGGTTGYEYTCDVHRYDLRVGVWESVYICSGRDPMEPPGRYRHELAFDGRRIYVLGGGTGVQSFGFSHIPAFDIETNTWSILHAHADPGSQLTFPGARRCHGAVQYLDKETQSVHVIISGGFCGGLAYKDVWRLNLKNLQWNKIVHCTLPKPLYFHSAAVTPAGKMYTFGGIIETHEQTTPRTSDVLSTWVIIPSLSEICWEAVNHYYELRAKSRDQLLDIGIPLKFINRLFD</sequence>
<accession>A0A0C9QXL6</accession>
<reference evidence="5" key="2">
    <citation type="submission" date="2025-04" db="UniProtKB">
        <authorList>
            <consortium name="RefSeq"/>
        </authorList>
    </citation>
    <scope>IDENTIFICATION</scope>
    <source>
        <strain evidence="5">USDA-PBARC FA_bdor</strain>
        <tissue evidence="5">Whole organism</tissue>
    </source>
</reference>
<dbReference type="RefSeq" id="XP_011307343.1">
    <property type="nucleotide sequence ID" value="XM_011309041.1"/>
</dbReference>
<gene>
    <name evidence="3" type="primary">klhdc10</name>
    <name evidence="5" type="synonym">slim</name>
    <name evidence="3" type="ORF">g.41356</name>
</gene>
<dbReference type="Proteomes" id="UP000694866">
    <property type="component" value="Unplaced"/>
</dbReference>
<proteinExistence type="predicted"/>
<dbReference type="InterPro" id="IPR052125">
    <property type="entry name" value="KLHDC10"/>
</dbReference>
<dbReference type="GO" id="GO:0032874">
    <property type="term" value="P:positive regulation of stress-activated MAPK cascade"/>
    <property type="evidence" value="ECO:0007669"/>
    <property type="project" value="TreeGrafter"/>
</dbReference>
<dbReference type="OrthoDB" id="7676067at2759"/>
<name>A0A0C9QXL6_9HYME</name>
<dbReference type="AlphaFoldDB" id="A0A0C9QXL6"/>
<keyword evidence="4" id="KW-1185">Reference proteome</keyword>
<dbReference type="InterPro" id="IPR015915">
    <property type="entry name" value="Kelch-typ_b-propeller"/>
</dbReference>
<dbReference type="SUPFAM" id="SSF117281">
    <property type="entry name" value="Kelch motif"/>
    <property type="match status" value="1"/>
</dbReference>
<evidence type="ECO:0000313" key="5">
    <source>
        <dbReference type="RefSeq" id="XP_011307343.1"/>
    </source>
</evidence>
<dbReference type="KEGG" id="fas:105269061"/>
<accession>A0A9R1U4N0</accession>
<dbReference type="PANTHER" id="PTHR46428:SF1">
    <property type="entry name" value="KELCH DOMAIN-CONTAINING PROTEIN 10"/>
    <property type="match status" value="1"/>
</dbReference>
<dbReference type="Gene3D" id="2.120.10.80">
    <property type="entry name" value="Kelch-type beta propeller"/>
    <property type="match status" value="2"/>
</dbReference>
<keyword evidence="2" id="KW-0677">Repeat</keyword>
<reference evidence="3" key="1">
    <citation type="submission" date="2015-01" db="EMBL/GenBank/DDBJ databases">
        <title>Transcriptome Assembly of Fopius arisanus.</title>
        <authorList>
            <person name="Geib S."/>
        </authorList>
    </citation>
    <scope>NUCLEOTIDE SEQUENCE</scope>
</reference>
<dbReference type="GeneID" id="105269061"/>
<evidence type="ECO:0000256" key="2">
    <source>
        <dbReference type="ARBA" id="ARBA00022737"/>
    </source>
</evidence>